<accession>A0A368LNE4</accession>
<proteinExistence type="predicted"/>
<gene>
    <name evidence="1" type="ORF">CIK83_06740</name>
</gene>
<dbReference type="AlphaFoldDB" id="A0A368LNE4"/>
<sequence>MVRQHYFLIFNLFGCFIDKNRYIGQFSNKNNQLKGGKRPITMRSNPLENEFRQTKSLFKTPM</sequence>
<evidence type="ECO:0000313" key="1">
    <source>
        <dbReference type="EMBL" id="RCS73335.1"/>
    </source>
</evidence>
<name>A0A368LNE4_9VIBR</name>
<comment type="caution">
    <text evidence="1">The sequence shown here is derived from an EMBL/GenBank/DDBJ whole genome shotgun (WGS) entry which is preliminary data.</text>
</comment>
<dbReference type="RefSeq" id="WP_086958245.1">
    <property type="nucleotide sequence ID" value="NZ_FUKS01000006.1"/>
</dbReference>
<organism evidence="1 2">
    <name type="scientific">Vibrio casei</name>
    <dbReference type="NCBI Taxonomy" id="673372"/>
    <lineage>
        <taxon>Bacteria</taxon>
        <taxon>Pseudomonadati</taxon>
        <taxon>Pseudomonadota</taxon>
        <taxon>Gammaproteobacteria</taxon>
        <taxon>Vibrionales</taxon>
        <taxon>Vibrionaceae</taxon>
        <taxon>Vibrio</taxon>
    </lineage>
</organism>
<dbReference type="Proteomes" id="UP000252479">
    <property type="component" value="Unassembled WGS sequence"/>
</dbReference>
<evidence type="ECO:0000313" key="2">
    <source>
        <dbReference type="Proteomes" id="UP000252479"/>
    </source>
</evidence>
<reference evidence="1 2" key="1">
    <citation type="journal article" date="2017" name="Elife">
        <title>Extensive horizontal gene transfer in cheese-associated bacteria.</title>
        <authorList>
            <person name="Bonham K.S."/>
            <person name="Wolfe B.E."/>
            <person name="Dutton R.J."/>
        </authorList>
    </citation>
    <scope>NUCLEOTIDE SEQUENCE [LARGE SCALE GENOMIC DNA]</scope>
    <source>
        <strain evidence="1 2">JB196</strain>
    </source>
</reference>
<keyword evidence="2" id="KW-1185">Reference proteome</keyword>
<dbReference type="GeneID" id="303188611"/>
<protein>
    <submittedName>
        <fullName evidence="1">Uncharacterized protein</fullName>
    </submittedName>
</protein>
<dbReference type="EMBL" id="QPGL01000001">
    <property type="protein sequence ID" value="RCS73335.1"/>
    <property type="molecule type" value="Genomic_DNA"/>
</dbReference>